<evidence type="ECO:0000256" key="2">
    <source>
        <dbReference type="SAM" id="SignalP"/>
    </source>
</evidence>
<keyword evidence="1" id="KW-1133">Transmembrane helix</keyword>
<reference evidence="3" key="3">
    <citation type="submission" date="2025-09" db="UniProtKB">
        <authorList>
            <consortium name="Ensembl"/>
        </authorList>
    </citation>
    <scope>IDENTIFICATION</scope>
</reference>
<dbReference type="AlphaFoldDB" id="A0A670HTQ6"/>
<reference evidence="3 4" key="1">
    <citation type="journal article" date="2019" name="Proc. Natl. Acad. Sci. U.S.A.">
        <title>Regulatory changes in pterin and carotenoid genes underlie balanced color polymorphisms in the wall lizard.</title>
        <authorList>
            <person name="Andrade P."/>
            <person name="Pinho C."/>
            <person name="Perez I de Lanuza G."/>
            <person name="Afonso S."/>
            <person name="Brejcha J."/>
            <person name="Rubin C.J."/>
            <person name="Wallerman O."/>
            <person name="Pereira P."/>
            <person name="Sabatino S.J."/>
            <person name="Bellati A."/>
            <person name="Pellitteri-Rosa D."/>
            <person name="Bosakova Z."/>
            <person name="Bunikis I."/>
            <person name="Carretero M.A."/>
            <person name="Feiner N."/>
            <person name="Marsik P."/>
            <person name="Pauperio F."/>
            <person name="Salvi D."/>
            <person name="Soler L."/>
            <person name="While G.M."/>
            <person name="Uller T."/>
            <person name="Font E."/>
            <person name="Andersson L."/>
            <person name="Carneiro M."/>
        </authorList>
    </citation>
    <scope>NUCLEOTIDE SEQUENCE</scope>
</reference>
<reference evidence="3" key="2">
    <citation type="submission" date="2025-08" db="UniProtKB">
        <authorList>
            <consortium name="Ensembl"/>
        </authorList>
    </citation>
    <scope>IDENTIFICATION</scope>
</reference>
<sequence length="192" mass="22220">MFSQGPCQVSLLWTVLLFQDVIGFCERPAWTRVAWEMTPQDLELLATKQQSNCFRDSMCQVCHCFTGLGLSKESLEVVYAGCKVAFLIVSGLAVHYLFTKLKLKLTLAKPTMVRYSQLAHLNDEYTHNMDKMLYRLVANTSKMMKYMKHVAHRYKKEVKYRKLSKKSKADEFDEDEQFFPICPHNHSSSGDT</sequence>
<dbReference type="Ensembl" id="ENSPMRT00000002610.1">
    <property type="protein sequence ID" value="ENSPMRP00000002452.1"/>
    <property type="gene ID" value="ENSPMRG00000001775.1"/>
</dbReference>
<evidence type="ECO:0000256" key="1">
    <source>
        <dbReference type="SAM" id="Phobius"/>
    </source>
</evidence>
<dbReference type="PANTHER" id="PTHR39232">
    <property type="entry name" value="TESTIS-EXPRESSED PROTEIN 50"/>
    <property type="match status" value="1"/>
</dbReference>
<dbReference type="PANTHER" id="PTHR39232:SF1">
    <property type="entry name" value="TESTIS-EXPRESSED PROTEIN 50"/>
    <property type="match status" value="1"/>
</dbReference>
<proteinExistence type="predicted"/>
<evidence type="ECO:0000313" key="3">
    <source>
        <dbReference type="Ensembl" id="ENSPMRP00000002452.1"/>
    </source>
</evidence>
<feature type="signal peptide" evidence="2">
    <location>
        <begin position="1"/>
        <end position="23"/>
    </location>
</feature>
<keyword evidence="2" id="KW-0732">Signal</keyword>
<feature type="transmembrane region" description="Helical" evidence="1">
    <location>
        <begin position="77"/>
        <end position="98"/>
    </location>
</feature>
<accession>A0A670HTQ6</accession>
<keyword evidence="4" id="KW-1185">Reference proteome</keyword>
<dbReference type="OMA" id="EVHYWKV"/>
<dbReference type="InterPro" id="IPR038833">
    <property type="entry name" value="TEX50"/>
</dbReference>
<keyword evidence="1" id="KW-0812">Transmembrane</keyword>
<dbReference type="GeneTree" id="ENSGT00520000059630"/>
<feature type="chain" id="PRO_5025546455" evidence="2">
    <location>
        <begin position="24"/>
        <end position="192"/>
    </location>
</feature>
<name>A0A670HTQ6_PODMU</name>
<organism evidence="3 4">
    <name type="scientific">Podarcis muralis</name>
    <name type="common">Wall lizard</name>
    <name type="synonym">Lacerta muralis</name>
    <dbReference type="NCBI Taxonomy" id="64176"/>
    <lineage>
        <taxon>Eukaryota</taxon>
        <taxon>Metazoa</taxon>
        <taxon>Chordata</taxon>
        <taxon>Craniata</taxon>
        <taxon>Vertebrata</taxon>
        <taxon>Euteleostomi</taxon>
        <taxon>Lepidosauria</taxon>
        <taxon>Squamata</taxon>
        <taxon>Bifurcata</taxon>
        <taxon>Unidentata</taxon>
        <taxon>Episquamata</taxon>
        <taxon>Laterata</taxon>
        <taxon>Lacertibaenia</taxon>
        <taxon>Lacertidae</taxon>
        <taxon>Podarcis</taxon>
    </lineage>
</organism>
<dbReference type="Proteomes" id="UP000472272">
    <property type="component" value="Chromosome 6"/>
</dbReference>
<keyword evidence="1" id="KW-0472">Membrane</keyword>
<protein>
    <submittedName>
        <fullName evidence="3">Uncharacterized protein</fullName>
    </submittedName>
</protein>
<evidence type="ECO:0000313" key="4">
    <source>
        <dbReference type="Proteomes" id="UP000472272"/>
    </source>
</evidence>